<sequence>MFEGQRKATCSIQKKLFSLWERYTQKEISTSRLLKECDHAYGPGVLMDSEN</sequence>
<reference evidence="1" key="1">
    <citation type="journal article" date="2019" name="bioRxiv">
        <title>The Genome of the Zebra Mussel, Dreissena polymorpha: A Resource for Invasive Species Research.</title>
        <authorList>
            <person name="McCartney M.A."/>
            <person name="Auch B."/>
            <person name="Kono T."/>
            <person name="Mallez S."/>
            <person name="Zhang Y."/>
            <person name="Obille A."/>
            <person name="Becker A."/>
            <person name="Abrahante J.E."/>
            <person name="Garbe J."/>
            <person name="Badalamenti J.P."/>
            <person name="Herman A."/>
            <person name="Mangelson H."/>
            <person name="Liachko I."/>
            <person name="Sullivan S."/>
            <person name="Sone E.D."/>
            <person name="Koren S."/>
            <person name="Silverstein K.A.T."/>
            <person name="Beckman K.B."/>
            <person name="Gohl D.M."/>
        </authorList>
    </citation>
    <scope>NUCLEOTIDE SEQUENCE</scope>
    <source>
        <strain evidence="1">Duluth1</strain>
        <tissue evidence="1">Whole animal</tissue>
    </source>
</reference>
<evidence type="ECO:0000313" key="2">
    <source>
        <dbReference type="Proteomes" id="UP000828390"/>
    </source>
</evidence>
<reference evidence="1" key="2">
    <citation type="submission" date="2020-11" db="EMBL/GenBank/DDBJ databases">
        <authorList>
            <person name="McCartney M.A."/>
            <person name="Auch B."/>
            <person name="Kono T."/>
            <person name="Mallez S."/>
            <person name="Becker A."/>
            <person name="Gohl D.M."/>
            <person name="Silverstein K.A.T."/>
            <person name="Koren S."/>
            <person name="Bechman K.B."/>
            <person name="Herman A."/>
            <person name="Abrahante J.E."/>
            <person name="Garbe J."/>
        </authorList>
    </citation>
    <scope>NUCLEOTIDE SEQUENCE</scope>
    <source>
        <strain evidence="1">Duluth1</strain>
        <tissue evidence="1">Whole animal</tissue>
    </source>
</reference>
<protein>
    <submittedName>
        <fullName evidence="1">Uncharacterized protein</fullName>
    </submittedName>
</protein>
<keyword evidence="2" id="KW-1185">Reference proteome</keyword>
<dbReference type="AlphaFoldDB" id="A0A9D4NM91"/>
<proteinExistence type="predicted"/>
<accession>A0A9D4NM91</accession>
<dbReference type="EMBL" id="JAIWYP010000001">
    <property type="protein sequence ID" value="KAH3898070.1"/>
    <property type="molecule type" value="Genomic_DNA"/>
</dbReference>
<comment type="caution">
    <text evidence="1">The sequence shown here is derived from an EMBL/GenBank/DDBJ whole genome shotgun (WGS) entry which is preliminary data.</text>
</comment>
<dbReference type="Proteomes" id="UP000828390">
    <property type="component" value="Unassembled WGS sequence"/>
</dbReference>
<name>A0A9D4NM91_DREPO</name>
<gene>
    <name evidence="1" type="ORF">DPMN_022267</name>
</gene>
<evidence type="ECO:0000313" key="1">
    <source>
        <dbReference type="EMBL" id="KAH3898070.1"/>
    </source>
</evidence>
<organism evidence="1 2">
    <name type="scientific">Dreissena polymorpha</name>
    <name type="common">Zebra mussel</name>
    <name type="synonym">Mytilus polymorpha</name>
    <dbReference type="NCBI Taxonomy" id="45954"/>
    <lineage>
        <taxon>Eukaryota</taxon>
        <taxon>Metazoa</taxon>
        <taxon>Spiralia</taxon>
        <taxon>Lophotrochozoa</taxon>
        <taxon>Mollusca</taxon>
        <taxon>Bivalvia</taxon>
        <taxon>Autobranchia</taxon>
        <taxon>Heteroconchia</taxon>
        <taxon>Euheterodonta</taxon>
        <taxon>Imparidentia</taxon>
        <taxon>Neoheterodontei</taxon>
        <taxon>Myida</taxon>
        <taxon>Dreissenoidea</taxon>
        <taxon>Dreissenidae</taxon>
        <taxon>Dreissena</taxon>
    </lineage>
</organism>